<comment type="caution">
    <text evidence="2">The sequence shown here is derived from an EMBL/GenBank/DDBJ whole genome shotgun (WGS) entry which is preliminary data.</text>
</comment>
<gene>
    <name evidence="2" type="ORF">K8W16_04540</name>
</gene>
<feature type="transmembrane region" description="Helical" evidence="1">
    <location>
        <begin position="486"/>
        <end position="508"/>
    </location>
</feature>
<dbReference type="AlphaFoldDB" id="A0A921AVY1"/>
<dbReference type="EMBL" id="DYZA01000082">
    <property type="protein sequence ID" value="HJD96895.1"/>
    <property type="molecule type" value="Genomic_DNA"/>
</dbReference>
<protein>
    <submittedName>
        <fullName evidence="2">AbgT family transporter</fullName>
    </submittedName>
</protein>
<feature type="transmembrane region" description="Helical" evidence="1">
    <location>
        <begin position="388"/>
        <end position="409"/>
    </location>
</feature>
<feature type="transmembrane region" description="Helical" evidence="1">
    <location>
        <begin position="271"/>
        <end position="290"/>
    </location>
</feature>
<accession>A0A921AVY1</accession>
<evidence type="ECO:0000313" key="2">
    <source>
        <dbReference type="EMBL" id="HJD96895.1"/>
    </source>
</evidence>
<dbReference type="Proteomes" id="UP000698963">
    <property type="component" value="Unassembled WGS sequence"/>
</dbReference>
<evidence type="ECO:0000256" key="1">
    <source>
        <dbReference type="SAM" id="Phobius"/>
    </source>
</evidence>
<dbReference type="GO" id="GO:1902604">
    <property type="term" value="P:p-aminobenzoyl-glutamate transmembrane transport"/>
    <property type="evidence" value="ECO:0007669"/>
    <property type="project" value="InterPro"/>
</dbReference>
<reference evidence="2" key="2">
    <citation type="submission" date="2021-09" db="EMBL/GenBank/DDBJ databases">
        <authorList>
            <person name="Gilroy R."/>
        </authorList>
    </citation>
    <scope>NUCLEOTIDE SEQUENCE</scope>
    <source>
        <strain evidence="2">ChiGjej2B2-19336</strain>
    </source>
</reference>
<dbReference type="InterPro" id="IPR004697">
    <property type="entry name" value="AbgT"/>
</dbReference>
<organism evidence="2 3">
    <name type="scientific">Mailhella massiliensis</name>
    <dbReference type="NCBI Taxonomy" id="1903261"/>
    <lineage>
        <taxon>Bacteria</taxon>
        <taxon>Pseudomonadati</taxon>
        <taxon>Thermodesulfobacteriota</taxon>
        <taxon>Desulfovibrionia</taxon>
        <taxon>Desulfovibrionales</taxon>
        <taxon>Desulfovibrionaceae</taxon>
        <taxon>Mailhella</taxon>
    </lineage>
</organism>
<feature type="transmembrane region" description="Helical" evidence="1">
    <location>
        <begin position="31"/>
        <end position="51"/>
    </location>
</feature>
<name>A0A921AVY1_9BACT</name>
<sequence>MSKTEQPTGAMNRFLNAVEAAGNKLPHITMLFIYALVIAMILSFLLSFISFNYKHPSTGETIRVLNMLSPTNLLDLVVSSVRNFMNFPPLGMTIVATMGIGIAEGSGFIHVLLKKLLSIIPRKILTPAVIVVSILCHIVSDSAYVVLMPVSALIFYSCGRHPLAGIACSFAGLAGGFTASYTPSIIDPVMQSFTQAAAQTIDPTYAVNVLCNYFYALGGTFFVIAACWYVTDRIVEPRLRMTMPLDSGLENDPDLQLNPISAEENSAFRKACLAWAAFIFLFFALCVPENSLFRAPDGSLTSPQAPAMQAIVPLLFMFFAVPGLVYGYASRSFKSSTDVIKSMEHVLTMLLSFIVFAFFAAQFLYVFGKSNIGTLLAIAGAEFLKNMGLPSGCTLFGIILLTGMLNILITSATSKWAILSTIFVPMLMMLGISPELTQAAFRVSDSAVNVSTPLFPFYPLLIMYCQKYAKATGVGTLCSMMLPYTLALLVVLTFVLYAYWMIGIPLGFDSGYVYPPVR</sequence>
<dbReference type="PANTHER" id="PTHR30282">
    <property type="entry name" value="P-AMINOBENZOYL GLUTAMATE TRANSPORTER"/>
    <property type="match status" value="1"/>
</dbReference>
<dbReference type="GO" id="GO:0015558">
    <property type="term" value="F:secondary active p-aminobenzoyl-glutamate transmembrane transporter activity"/>
    <property type="evidence" value="ECO:0007669"/>
    <property type="project" value="InterPro"/>
</dbReference>
<keyword evidence="1" id="KW-1133">Transmembrane helix</keyword>
<feature type="transmembrane region" description="Helical" evidence="1">
    <location>
        <begin position="90"/>
        <end position="113"/>
    </location>
</feature>
<dbReference type="RefSeq" id="WP_304121507.1">
    <property type="nucleotide sequence ID" value="NZ_DYZA01000082.1"/>
</dbReference>
<dbReference type="PANTHER" id="PTHR30282:SF1">
    <property type="entry name" value="ABGT FAMILY TRANSPORTER"/>
    <property type="match status" value="1"/>
</dbReference>
<dbReference type="Pfam" id="PF03806">
    <property type="entry name" value="ABG_transport"/>
    <property type="match status" value="1"/>
</dbReference>
<keyword evidence="1" id="KW-0812">Transmembrane</keyword>
<reference evidence="2" key="1">
    <citation type="journal article" date="2021" name="PeerJ">
        <title>Extensive microbial diversity within the chicken gut microbiome revealed by metagenomics and culture.</title>
        <authorList>
            <person name="Gilroy R."/>
            <person name="Ravi A."/>
            <person name="Getino M."/>
            <person name="Pursley I."/>
            <person name="Horton D.L."/>
            <person name="Alikhan N.F."/>
            <person name="Baker D."/>
            <person name="Gharbi K."/>
            <person name="Hall N."/>
            <person name="Watson M."/>
            <person name="Adriaenssens E.M."/>
            <person name="Foster-Nyarko E."/>
            <person name="Jarju S."/>
            <person name="Secka A."/>
            <person name="Antonio M."/>
            <person name="Oren A."/>
            <person name="Chaudhuri R.R."/>
            <person name="La Ragione R."/>
            <person name="Hildebrand F."/>
            <person name="Pallen M.J."/>
        </authorList>
    </citation>
    <scope>NUCLEOTIDE SEQUENCE</scope>
    <source>
        <strain evidence="2">ChiGjej2B2-19336</strain>
    </source>
</reference>
<feature type="transmembrane region" description="Helical" evidence="1">
    <location>
        <begin position="125"/>
        <end position="147"/>
    </location>
</feature>
<keyword evidence="1" id="KW-0472">Membrane</keyword>
<feature type="transmembrane region" description="Helical" evidence="1">
    <location>
        <begin position="416"/>
        <end position="434"/>
    </location>
</feature>
<feature type="transmembrane region" description="Helical" evidence="1">
    <location>
        <begin position="310"/>
        <end position="329"/>
    </location>
</feature>
<feature type="transmembrane region" description="Helical" evidence="1">
    <location>
        <begin position="213"/>
        <end position="231"/>
    </location>
</feature>
<feature type="transmembrane region" description="Helical" evidence="1">
    <location>
        <begin position="446"/>
        <end position="465"/>
    </location>
</feature>
<proteinExistence type="predicted"/>
<feature type="transmembrane region" description="Helical" evidence="1">
    <location>
        <begin position="350"/>
        <end position="368"/>
    </location>
</feature>
<evidence type="ECO:0000313" key="3">
    <source>
        <dbReference type="Proteomes" id="UP000698963"/>
    </source>
</evidence>